<evidence type="ECO:0000313" key="3">
    <source>
        <dbReference type="EMBL" id="PMD46022.1"/>
    </source>
</evidence>
<dbReference type="Proteomes" id="UP000235786">
    <property type="component" value="Unassembled WGS sequence"/>
</dbReference>
<feature type="region of interest" description="Disordered" evidence="1">
    <location>
        <begin position="335"/>
        <end position="361"/>
    </location>
</feature>
<proteinExistence type="predicted"/>
<accession>A0A2J6S5H7</accession>
<protein>
    <recommendedName>
        <fullName evidence="5">Extracellular membrane protein CFEM domain-containing protein</fullName>
    </recommendedName>
</protein>
<feature type="region of interest" description="Disordered" evidence="1">
    <location>
        <begin position="381"/>
        <end position="407"/>
    </location>
</feature>
<gene>
    <name evidence="3" type="ORF">L207DRAFT_506989</name>
</gene>
<dbReference type="STRING" id="1149755.A0A2J6S5H7"/>
<dbReference type="OrthoDB" id="3065412at2759"/>
<feature type="transmembrane region" description="Helical" evidence="2">
    <location>
        <begin position="306"/>
        <end position="328"/>
    </location>
</feature>
<keyword evidence="2" id="KW-0472">Membrane</keyword>
<sequence>MLDLLGDVCPSHDCLLTTLDMMGRDSQRLLLLATGLIGLAGAETIPSCWNGCITAAVEANPACYDSYGAGIEATSCYCGQEQGGYATDVECCANAVCAATDYAAGRVVARSICSSLGQPDLTDGSFVCGTSTTIFYTGIADAGTITAASPTTAAGSTKAAASVGSSTSALASNVLTASCGSPTFTSVIASATTTSFPLIGCAPNNPSCCPYNINVGGALSACPTGYSTISNTACCPSGWSLYSSPLGNEVPCVTTPVFDLTAPNSTATGTSVVVIVNRIFALQYQLSTATTSAAAASSGLSTGAKAGIGAGVGVTALAVIIGIAVFLIKHHKRTPPTQASASAHPGNMQYPGTSELHSTPASNTVAPVSYVFKPGFMEADSRPLETSPHHNGYVEADNTAQPTRYEL</sequence>
<keyword evidence="2" id="KW-0812">Transmembrane</keyword>
<feature type="compositionally biased region" description="Polar residues" evidence="1">
    <location>
        <begin position="350"/>
        <end position="361"/>
    </location>
</feature>
<dbReference type="AlphaFoldDB" id="A0A2J6S5H7"/>
<feature type="compositionally biased region" description="Polar residues" evidence="1">
    <location>
        <begin position="398"/>
        <end position="407"/>
    </location>
</feature>
<keyword evidence="2" id="KW-1133">Transmembrane helix</keyword>
<name>A0A2J6S5H7_HYAVF</name>
<organism evidence="3 4">
    <name type="scientific">Hyaloscypha variabilis (strain UAMH 11265 / GT02V1 / F)</name>
    <name type="common">Meliniomyces variabilis</name>
    <dbReference type="NCBI Taxonomy" id="1149755"/>
    <lineage>
        <taxon>Eukaryota</taxon>
        <taxon>Fungi</taxon>
        <taxon>Dikarya</taxon>
        <taxon>Ascomycota</taxon>
        <taxon>Pezizomycotina</taxon>
        <taxon>Leotiomycetes</taxon>
        <taxon>Helotiales</taxon>
        <taxon>Hyaloscyphaceae</taxon>
        <taxon>Hyaloscypha</taxon>
        <taxon>Hyaloscypha variabilis</taxon>
    </lineage>
</organism>
<keyword evidence="4" id="KW-1185">Reference proteome</keyword>
<reference evidence="3 4" key="1">
    <citation type="submission" date="2016-04" db="EMBL/GenBank/DDBJ databases">
        <title>A degradative enzymes factory behind the ericoid mycorrhizal symbiosis.</title>
        <authorList>
            <consortium name="DOE Joint Genome Institute"/>
            <person name="Martino E."/>
            <person name="Morin E."/>
            <person name="Grelet G."/>
            <person name="Kuo A."/>
            <person name="Kohler A."/>
            <person name="Daghino S."/>
            <person name="Barry K."/>
            <person name="Choi C."/>
            <person name="Cichocki N."/>
            <person name="Clum A."/>
            <person name="Copeland A."/>
            <person name="Hainaut M."/>
            <person name="Haridas S."/>
            <person name="Labutti K."/>
            <person name="Lindquist E."/>
            <person name="Lipzen A."/>
            <person name="Khouja H.-R."/>
            <person name="Murat C."/>
            <person name="Ohm R."/>
            <person name="Olson A."/>
            <person name="Spatafora J."/>
            <person name="Veneault-Fourrey C."/>
            <person name="Henrissat B."/>
            <person name="Grigoriev I."/>
            <person name="Martin F."/>
            <person name="Perotto S."/>
        </authorList>
    </citation>
    <scope>NUCLEOTIDE SEQUENCE [LARGE SCALE GENOMIC DNA]</scope>
    <source>
        <strain evidence="3 4">F</strain>
    </source>
</reference>
<evidence type="ECO:0008006" key="5">
    <source>
        <dbReference type="Google" id="ProtNLM"/>
    </source>
</evidence>
<evidence type="ECO:0000313" key="4">
    <source>
        <dbReference type="Proteomes" id="UP000235786"/>
    </source>
</evidence>
<evidence type="ECO:0000256" key="2">
    <source>
        <dbReference type="SAM" id="Phobius"/>
    </source>
</evidence>
<evidence type="ECO:0000256" key="1">
    <source>
        <dbReference type="SAM" id="MobiDB-lite"/>
    </source>
</evidence>
<dbReference type="EMBL" id="KZ613939">
    <property type="protein sequence ID" value="PMD46022.1"/>
    <property type="molecule type" value="Genomic_DNA"/>
</dbReference>